<reference evidence="1 2" key="1">
    <citation type="submission" date="2018-12" db="EMBL/GenBank/DDBJ databases">
        <authorList>
            <person name="Betsko A.J."/>
            <person name="Stoner T.H."/>
            <person name="Garlena R.A."/>
            <person name="Russell D.A."/>
            <person name="Pope W.H."/>
            <person name="Jacobs-Sera D."/>
            <person name="Hatfull G.F."/>
        </authorList>
    </citation>
    <scope>NUCLEOTIDE SEQUENCE [LARGE SCALE GENOMIC DNA]</scope>
</reference>
<evidence type="ECO:0000313" key="1">
    <source>
        <dbReference type="EMBL" id="AZS07495.1"/>
    </source>
</evidence>
<sequence length="95" mass="10967">MTDYRLGLSIGPITDDLGNTYDGLFVDGEPFGVVKNFQPNYEKYEPWSVLYGYEGSEYSYYRPITMELAVAPVPAVRKPKKRRTYTEAYGLRRPK</sequence>
<protein>
    <submittedName>
        <fullName evidence="1">Uncharacterized protein</fullName>
    </submittedName>
</protein>
<dbReference type="Proteomes" id="UP000287876">
    <property type="component" value="Segment"/>
</dbReference>
<name>A0A3S9UB31_9CAUD</name>
<dbReference type="EMBL" id="MK279849">
    <property type="protein sequence ID" value="AZS07495.1"/>
    <property type="molecule type" value="Genomic_DNA"/>
</dbReference>
<proteinExistence type="predicted"/>
<organism evidence="1 2">
    <name type="scientific">Mycobacterium phage Duke13</name>
    <dbReference type="NCBI Taxonomy" id="2499038"/>
    <lineage>
        <taxon>Viruses</taxon>
        <taxon>Duplodnaviria</taxon>
        <taxon>Heunggongvirae</taxon>
        <taxon>Uroviricota</taxon>
        <taxon>Caudoviricetes</taxon>
        <taxon>Omegavirus</taxon>
        <taxon>Omegavirus baka</taxon>
    </lineage>
</organism>
<evidence type="ECO:0000313" key="2">
    <source>
        <dbReference type="Proteomes" id="UP000287876"/>
    </source>
</evidence>
<accession>A0A3S9UB31</accession>
<gene>
    <name evidence="1" type="primary">158</name>
    <name evidence="1" type="ORF">PBI_DUKE13_158</name>
</gene>